<dbReference type="BioCyc" id="JESP1508404:G14D9-12245-MONOMER"/>
<gene>
    <name evidence="4" type="ORF">JMA_29640</name>
</gene>
<dbReference type="Proteomes" id="UP000031449">
    <property type="component" value="Chromosome"/>
</dbReference>
<dbReference type="InterPro" id="IPR036291">
    <property type="entry name" value="NAD(P)-bd_dom_sf"/>
</dbReference>
<keyword evidence="5" id="KW-1185">Reference proteome</keyword>
<evidence type="ECO:0008006" key="6">
    <source>
        <dbReference type="Google" id="ProtNLM"/>
    </source>
</evidence>
<dbReference type="Pfam" id="PF08338">
    <property type="entry name" value="DUF1731"/>
    <property type="match status" value="1"/>
</dbReference>
<feature type="domain" description="DUF1731" evidence="3">
    <location>
        <begin position="255"/>
        <end position="293"/>
    </location>
</feature>
<sequence>MGRKIVIAGGSGFIGEYLQNQFLEKGDHVLTISRRNGDVLWDEKDKIRQILEDSDLLINLAGKSVNCRYTTKNKREIMNSRIKTTRILSDAVKACENPPALWINASSATYYKHSEDEPMTEKDGQPGSGFSVDVVREWERAFFMDQMDQTRKVAMRISFVLGKTGGVLKPYLNLAKIGLGGKQGDGNQMISWIHIEDLYEMIEFTYLSPQIDGTVNCSSPEAVTNRVFMKKIRTRCRRRIGLPATKKMIELGAFFLRTEPELVLKSRWVVPDKLLKNNYEFKYTSLDEALKEILTH</sequence>
<dbReference type="InterPro" id="IPR010099">
    <property type="entry name" value="SDR39U1"/>
</dbReference>
<feature type="domain" description="NAD-dependent epimerase/dehydratase" evidence="2">
    <location>
        <begin position="5"/>
        <end position="203"/>
    </location>
</feature>
<evidence type="ECO:0000313" key="4">
    <source>
        <dbReference type="EMBL" id="AJD92281.1"/>
    </source>
</evidence>
<dbReference type="InterPro" id="IPR001509">
    <property type="entry name" value="Epimerase_deHydtase"/>
</dbReference>
<dbReference type="InterPro" id="IPR013549">
    <property type="entry name" value="DUF1731"/>
</dbReference>
<dbReference type="STRING" id="1508404.JMA_29640"/>
<dbReference type="KEGG" id="jeo:JMA_29640"/>
<dbReference type="Pfam" id="PF01370">
    <property type="entry name" value="Epimerase"/>
    <property type="match status" value="1"/>
</dbReference>
<organism evidence="4 5">
    <name type="scientific">Jeotgalibacillus malaysiensis</name>
    <dbReference type="NCBI Taxonomy" id="1508404"/>
    <lineage>
        <taxon>Bacteria</taxon>
        <taxon>Bacillati</taxon>
        <taxon>Bacillota</taxon>
        <taxon>Bacilli</taxon>
        <taxon>Bacillales</taxon>
        <taxon>Caryophanaceae</taxon>
        <taxon>Jeotgalibacillus</taxon>
    </lineage>
</organism>
<proteinExistence type="inferred from homology"/>
<evidence type="ECO:0000256" key="1">
    <source>
        <dbReference type="ARBA" id="ARBA00009353"/>
    </source>
</evidence>
<protein>
    <recommendedName>
        <fullName evidence="6">TIGR01777 family protein</fullName>
    </recommendedName>
</protein>
<dbReference type="PANTHER" id="PTHR11092">
    <property type="entry name" value="SUGAR NUCLEOTIDE EPIMERASE RELATED"/>
    <property type="match status" value="1"/>
</dbReference>
<dbReference type="AlphaFoldDB" id="A0A0B5AQA2"/>
<dbReference type="SUPFAM" id="SSF51735">
    <property type="entry name" value="NAD(P)-binding Rossmann-fold domains"/>
    <property type="match status" value="1"/>
</dbReference>
<dbReference type="OrthoDB" id="9801773at2"/>
<dbReference type="Gene3D" id="3.40.50.720">
    <property type="entry name" value="NAD(P)-binding Rossmann-like Domain"/>
    <property type="match status" value="1"/>
</dbReference>
<evidence type="ECO:0000259" key="3">
    <source>
        <dbReference type="Pfam" id="PF08338"/>
    </source>
</evidence>
<dbReference type="EMBL" id="CP009416">
    <property type="protein sequence ID" value="AJD92281.1"/>
    <property type="molecule type" value="Genomic_DNA"/>
</dbReference>
<evidence type="ECO:0000313" key="5">
    <source>
        <dbReference type="Proteomes" id="UP000031449"/>
    </source>
</evidence>
<name>A0A0B5AQA2_9BACL</name>
<dbReference type="HOGENOM" id="CLU_047373_0_0_9"/>
<accession>A0A0B5AQA2</accession>
<comment type="similarity">
    <text evidence="1">Belongs to the NAD(P)-dependent epimerase/dehydratase family. SDR39U1 subfamily.</text>
</comment>
<dbReference type="NCBIfam" id="TIGR01777">
    <property type="entry name" value="yfcH"/>
    <property type="match status" value="1"/>
</dbReference>
<dbReference type="PANTHER" id="PTHR11092:SF0">
    <property type="entry name" value="EPIMERASE FAMILY PROTEIN SDR39U1"/>
    <property type="match status" value="1"/>
</dbReference>
<evidence type="ECO:0000259" key="2">
    <source>
        <dbReference type="Pfam" id="PF01370"/>
    </source>
</evidence>
<reference evidence="4 5" key="1">
    <citation type="submission" date="2014-08" db="EMBL/GenBank/DDBJ databases">
        <title>Complete genome of a marine bacteria Jeotgalibacillus malaysiensis.</title>
        <authorList>
            <person name="Yaakop A.S."/>
            <person name="Chan K.-G."/>
            <person name="Goh K.M."/>
        </authorList>
    </citation>
    <scope>NUCLEOTIDE SEQUENCE [LARGE SCALE GENOMIC DNA]</scope>
    <source>
        <strain evidence="4 5">D5</strain>
    </source>
</reference>